<keyword evidence="2" id="KW-0812">Transmembrane</keyword>
<feature type="transmembrane region" description="Helical" evidence="2">
    <location>
        <begin position="12"/>
        <end position="29"/>
    </location>
</feature>
<evidence type="ECO:0008006" key="5">
    <source>
        <dbReference type="Google" id="ProtNLM"/>
    </source>
</evidence>
<dbReference type="Pfam" id="PF11306">
    <property type="entry name" value="DUF3108"/>
    <property type="match status" value="1"/>
</dbReference>
<dbReference type="RefSeq" id="WP_237248245.1">
    <property type="nucleotide sequence ID" value="NZ_AP023423.1"/>
</dbReference>
<gene>
    <name evidence="3" type="ORF">MIZ01_0880</name>
</gene>
<keyword evidence="2" id="KW-1133">Transmembrane helix</keyword>
<evidence type="ECO:0000256" key="2">
    <source>
        <dbReference type="SAM" id="Phobius"/>
    </source>
</evidence>
<dbReference type="EMBL" id="AP023423">
    <property type="protein sequence ID" value="BCK87110.1"/>
    <property type="molecule type" value="Genomic_DNA"/>
</dbReference>
<evidence type="ECO:0000313" key="3">
    <source>
        <dbReference type="EMBL" id="BCK87110.1"/>
    </source>
</evidence>
<name>A0AAN1X8X6_9PROT</name>
<reference evidence="3 4" key="1">
    <citation type="journal article" date="2022" name="Int. J. Syst. Evol. Microbiol.">
        <title>&lt;i&gt;Sideroxyarcus emersonii&lt;/i&gt; gen. nov. sp. nov., a neutrophilic, microaerobic iron- and thiosulfate-oxidizing bacterium isolated from iron-rich wetland sediment.</title>
        <authorList>
            <person name="Kato S."/>
            <person name="Itoh T."/>
            <person name="Iino T."/>
            <person name="Ohkuma M."/>
        </authorList>
    </citation>
    <scope>NUCLEOTIDE SEQUENCE [LARGE SCALE GENOMIC DNA]</scope>
    <source>
        <strain evidence="3 4">MIZ01</strain>
    </source>
</reference>
<keyword evidence="2" id="KW-0472">Membrane</keyword>
<organism evidence="3 4">
    <name type="scientific">Sideroxyarcus emersonii</name>
    <dbReference type="NCBI Taxonomy" id="2764705"/>
    <lineage>
        <taxon>Bacteria</taxon>
        <taxon>Pseudomonadati</taxon>
        <taxon>Pseudomonadota</taxon>
        <taxon>Betaproteobacteria</taxon>
        <taxon>Nitrosomonadales</taxon>
        <taxon>Gallionellaceae</taxon>
        <taxon>Sideroxyarcus</taxon>
    </lineage>
</organism>
<sequence length="341" mass="37321">MKLRLDSTPRRVALAIGISLLLHGLMLWGPEIRLPSFRPALPSLTAKLEALPTEAVKPKPRRKPKAAAQPPAPSSTASVPAASPQPDVAQAASAAVAASAPVSTEPIASAADHAAKRPPLPRHAQLTFAVNKGTSNFRVGEAIHTLEIKDGRYVLKSTTTTVGLARLFKSYELDQYSNGSYDKDGLHPELFTEERIEKVATQRNAVELDRTAQQARFSNGIEMELPPDTQDILSVLYQFPPLAHAETTTVSVCNGKKIEQYQFAVFVNETIDTPLGKLLTVHLRKIHGPDEEGLEIWLAREYRLFPVKMRFLERNGDITGEAVITDIRVSEEQGARSDAVN</sequence>
<evidence type="ECO:0000313" key="4">
    <source>
        <dbReference type="Proteomes" id="UP001320326"/>
    </source>
</evidence>
<dbReference type="InterPro" id="IPR021457">
    <property type="entry name" value="DUF3108"/>
</dbReference>
<feature type="region of interest" description="Disordered" evidence="1">
    <location>
        <begin position="52"/>
        <end position="92"/>
    </location>
</feature>
<dbReference type="AlphaFoldDB" id="A0AAN1X8X6"/>
<proteinExistence type="predicted"/>
<evidence type="ECO:0000256" key="1">
    <source>
        <dbReference type="SAM" id="MobiDB-lite"/>
    </source>
</evidence>
<feature type="compositionally biased region" description="Low complexity" evidence="1">
    <location>
        <begin position="66"/>
        <end position="92"/>
    </location>
</feature>
<keyword evidence="4" id="KW-1185">Reference proteome</keyword>
<dbReference type="KEGG" id="seme:MIZ01_0880"/>
<dbReference type="Proteomes" id="UP001320326">
    <property type="component" value="Chromosome"/>
</dbReference>
<accession>A0AAN1X8X6</accession>
<protein>
    <recommendedName>
        <fullName evidence="5">DUF3108 domain-containing protein</fullName>
    </recommendedName>
</protein>